<keyword evidence="8" id="KW-1185">Reference proteome</keyword>
<keyword evidence="4 6" id="KW-1133">Transmembrane helix</keyword>
<dbReference type="GO" id="GO:0017089">
    <property type="term" value="F:glycolipid transfer activity"/>
    <property type="evidence" value="ECO:0007669"/>
    <property type="project" value="TreeGrafter"/>
</dbReference>
<evidence type="ECO:0000256" key="1">
    <source>
        <dbReference type="ARBA" id="ARBA00022475"/>
    </source>
</evidence>
<evidence type="ECO:0000313" key="8">
    <source>
        <dbReference type="Proteomes" id="UP000199317"/>
    </source>
</evidence>
<sequence>MMGRLRQAWDRISLYLPVVLMGLMALGTWWLVRNAPKPVRPTQAVAPTHEPDYFMRDFSVKNFDANGRLQSEIRGDVARHYPDTDTLEIDNAHMRSVALDGRVTVATAKRALTNADASEVQLFGNAVVTREPLTRPGREPLPRLQFRGEFLHAWLNSERVRSNQPVTLVRGSDQFTADNMDYDNLDQIMQLRGRVRGTLIPPPAR</sequence>
<dbReference type="AlphaFoldDB" id="A0A1H0TGK9"/>
<evidence type="ECO:0000256" key="2">
    <source>
        <dbReference type="ARBA" id="ARBA00022519"/>
    </source>
</evidence>
<feature type="transmembrane region" description="Helical" evidence="6">
    <location>
        <begin position="12"/>
        <end position="32"/>
    </location>
</feature>
<keyword evidence="2" id="KW-0997">Cell inner membrane</keyword>
<dbReference type="InterPro" id="IPR052363">
    <property type="entry name" value="LPS_export_LptC"/>
</dbReference>
<evidence type="ECO:0000256" key="6">
    <source>
        <dbReference type="SAM" id="Phobius"/>
    </source>
</evidence>
<dbReference type="OrthoDB" id="5298112at2"/>
<dbReference type="GO" id="GO:0005886">
    <property type="term" value="C:plasma membrane"/>
    <property type="evidence" value="ECO:0007669"/>
    <property type="project" value="InterPro"/>
</dbReference>
<proteinExistence type="predicted"/>
<evidence type="ECO:0000256" key="5">
    <source>
        <dbReference type="ARBA" id="ARBA00023136"/>
    </source>
</evidence>
<gene>
    <name evidence="7" type="ORF">SAMN04489708_11548</name>
</gene>
<protein>
    <submittedName>
        <fullName evidence="7">Lipopolysaccharide export system protein LptC</fullName>
    </submittedName>
</protein>
<dbReference type="PANTHER" id="PTHR37481">
    <property type="entry name" value="LIPOPOLYSACCHARIDE EXPORT SYSTEM PROTEIN LPTC"/>
    <property type="match status" value="1"/>
</dbReference>
<keyword evidence="3 6" id="KW-0812">Transmembrane</keyword>
<dbReference type="GO" id="GO:0015221">
    <property type="term" value="F:lipopolysaccharide transmembrane transporter activity"/>
    <property type="evidence" value="ECO:0007669"/>
    <property type="project" value="InterPro"/>
</dbReference>
<dbReference type="NCBIfam" id="TIGR04409">
    <property type="entry name" value="LptC_YrbK"/>
    <property type="match status" value="1"/>
</dbReference>
<organism evidence="7 8">
    <name type="scientific">Paracidovorax cattleyae</name>
    <dbReference type="NCBI Taxonomy" id="80868"/>
    <lineage>
        <taxon>Bacteria</taxon>
        <taxon>Pseudomonadati</taxon>
        <taxon>Pseudomonadota</taxon>
        <taxon>Betaproteobacteria</taxon>
        <taxon>Burkholderiales</taxon>
        <taxon>Comamonadaceae</taxon>
        <taxon>Paracidovorax</taxon>
    </lineage>
</organism>
<dbReference type="InterPro" id="IPR010664">
    <property type="entry name" value="LipoPS_assembly_LptC-rel"/>
</dbReference>
<dbReference type="Gene3D" id="2.60.450.10">
    <property type="entry name" value="Lipopolysaccharide (LPS) transport protein A like domain"/>
    <property type="match status" value="1"/>
</dbReference>
<accession>A0A1H0TGK9</accession>
<keyword evidence="1" id="KW-1003">Cell membrane</keyword>
<evidence type="ECO:0000256" key="4">
    <source>
        <dbReference type="ARBA" id="ARBA00022989"/>
    </source>
</evidence>
<keyword evidence="5 6" id="KW-0472">Membrane</keyword>
<name>A0A1H0TGK9_9BURK</name>
<dbReference type="RefSeq" id="WP_092835135.1">
    <property type="nucleotide sequence ID" value="NZ_CP028290.1"/>
</dbReference>
<evidence type="ECO:0000256" key="3">
    <source>
        <dbReference type="ARBA" id="ARBA00022692"/>
    </source>
</evidence>
<evidence type="ECO:0000313" key="7">
    <source>
        <dbReference type="EMBL" id="SDP53114.1"/>
    </source>
</evidence>
<dbReference type="GO" id="GO:0030288">
    <property type="term" value="C:outer membrane-bounded periplasmic space"/>
    <property type="evidence" value="ECO:0007669"/>
    <property type="project" value="TreeGrafter"/>
</dbReference>
<reference evidence="8" key="1">
    <citation type="submission" date="2016-10" db="EMBL/GenBank/DDBJ databases">
        <authorList>
            <person name="Varghese N."/>
            <person name="Submissions S."/>
        </authorList>
    </citation>
    <scope>NUCLEOTIDE SEQUENCE [LARGE SCALE GENOMIC DNA]</scope>
    <source>
        <strain evidence="8">DSM 17101</strain>
    </source>
</reference>
<dbReference type="InterPro" id="IPR026265">
    <property type="entry name" value="LptC"/>
</dbReference>
<dbReference type="PANTHER" id="PTHR37481:SF1">
    <property type="entry name" value="LIPOPOLYSACCHARIDE EXPORT SYSTEM PROTEIN LPTC"/>
    <property type="match status" value="1"/>
</dbReference>
<dbReference type="Pfam" id="PF06835">
    <property type="entry name" value="LptC"/>
    <property type="match status" value="1"/>
</dbReference>
<dbReference type="Proteomes" id="UP000199317">
    <property type="component" value="Unassembled WGS sequence"/>
</dbReference>
<dbReference type="EMBL" id="FNJL01000015">
    <property type="protein sequence ID" value="SDP53114.1"/>
    <property type="molecule type" value="Genomic_DNA"/>
</dbReference>